<dbReference type="SUPFAM" id="SSF141868">
    <property type="entry name" value="EAL domain-like"/>
    <property type="match status" value="1"/>
</dbReference>
<dbReference type="InterPro" id="IPR013656">
    <property type="entry name" value="PAS_4"/>
</dbReference>
<dbReference type="AlphaFoldDB" id="A0A238WBU9"/>
<dbReference type="InterPro" id="IPR035965">
    <property type="entry name" value="PAS-like_dom_sf"/>
</dbReference>
<dbReference type="Pfam" id="PF00990">
    <property type="entry name" value="GGDEF"/>
    <property type="match status" value="1"/>
</dbReference>
<keyword evidence="6" id="KW-1185">Reference proteome</keyword>
<evidence type="ECO:0000313" key="6">
    <source>
        <dbReference type="Proteomes" id="UP000198403"/>
    </source>
</evidence>
<protein>
    <submittedName>
        <fullName evidence="5">PAS domain S-box-containing protein/diguanylate cyclase (GGDEF) domain-containing protein</fullName>
    </submittedName>
</protein>
<dbReference type="InterPro" id="IPR001633">
    <property type="entry name" value="EAL_dom"/>
</dbReference>
<dbReference type="InterPro" id="IPR043128">
    <property type="entry name" value="Rev_trsase/Diguanyl_cyclase"/>
</dbReference>
<organism evidence="5 6">
    <name type="scientific">Blastococcus mobilis</name>
    <dbReference type="NCBI Taxonomy" id="1938746"/>
    <lineage>
        <taxon>Bacteria</taxon>
        <taxon>Bacillati</taxon>
        <taxon>Actinomycetota</taxon>
        <taxon>Actinomycetes</taxon>
        <taxon>Geodermatophilales</taxon>
        <taxon>Geodermatophilaceae</taxon>
        <taxon>Blastococcus</taxon>
    </lineage>
</organism>
<feature type="transmembrane region" description="Helical" evidence="1">
    <location>
        <begin position="123"/>
        <end position="144"/>
    </location>
</feature>
<dbReference type="SMART" id="SM00052">
    <property type="entry name" value="EAL"/>
    <property type="match status" value="1"/>
</dbReference>
<dbReference type="CDD" id="cd01948">
    <property type="entry name" value="EAL"/>
    <property type="match status" value="1"/>
</dbReference>
<keyword evidence="1" id="KW-1133">Transmembrane helix</keyword>
<dbReference type="NCBIfam" id="TIGR00254">
    <property type="entry name" value="GGDEF"/>
    <property type="match status" value="1"/>
</dbReference>
<evidence type="ECO:0000256" key="1">
    <source>
        <dbReference type="SAM" id="Phobius"/>
    </source>
</evidence>
<dbReference type="PANTHER" id="PTHR44757:SF2">
    <property type="entry name" value="BIOFILM ARCHITECTURE MAINTENANCE PROTEIN MBAA"/>
    <property type="match status" value="1"/>
</dbReference>
<dbReference type="OrthoDB" id="5179666at2"/>
<feature type="transmembrane region" description="Helical" evidence="1">
    <location>
        <begin position="34"/>
        <end position="50"/>
    </location>
</feature>
<feature type="transmembrane region" description="Helical" evidence="1">
    <location>
        <begin position="93"/>
        <end position="111"/>
    </location>
</feature>
<dbReference type="Proteomes" id="UP000198403">
    <property type="component" value="Unassembled WGS sequence"/>
</dbReference>
<dbReference type="SMART" id="SM00091">
    <property type="entry name" value="PAS"/>
    <property type="match status" value="1"/>
</dbReference>
<dbReference type="Gene3D" id="3.30.450.20">
    <property type="entry name" value="PAS domain"/>
    <property type="match status" value="1"/>
</dbReference>
<feature type="transmembrane region" description="Helical" evidence="1">
    <location>
        <begin position="156"/>
        <end position="180"/>
    </location>
</feature>
<evidence type="ECO:0000259" key="3">
    <source>
        <dbReference type="PROSITE" id="PS50883"/>
    </source>
</evidence>
<feature type="domain" description="GGDEF" evidence="4">
    <location>
        <begin position="480"/>
        <end position="610"/>
    </location>
</feature>
<dbReference type="PROSITE" id="PS50883">
    <property type="entry name" value="EAL"/>
    <property type="match status" value="1"/>
</dbReference>
<dbReference type="SMART" id="SM00267">
    <property type="entry name" value="GGDEF"/>
    <property type="match status" value="1"/>
</dbReference>
<feature type="transmembrane region" description="Helical" evidence="1">
    <location>
        <begin position="62"/>
        <end position="81"/>
    </location>
</feature>
<gene>
    <name evidence="5" type="ORF">SAMN06272737_10783</name>
</gene>
<dbReference type="NCBIfam" id="TIGR00229">
    <property type="entry name" value="sensory_box"/>
    <property type="match status" value="1"/>
</dbReference>
<evidence type="ECO:0000259" key="2">
    <source>
        <dbReference type="PROSITE" id="PS50112"/>
    </source>
</evidence>
<dbReference type="PROSITE" id="PS50112">
    <property type="entry name" value="PAS"/>
    <property type="match status" value="1"/>
</dbReference>
<dbReference type="Gene3D" id="3.30.70.270">
    <property type="match status" value="1"/>
</dbReference>
<dbReference type="InterPro" id="IPR000014">
    <property type="entry name" value="PAS"/>
</dbReference>
<feature type="transmembrane region" description="Helical" evidence="1">
    <location>
        <begin position="262"/>
        <end position="282"/>
    </location>
</feature>
<dbReference type="SUPFAM" id="SSF55785">
    <property type="entry name" value="PYP-like sensor domain (PAS domain)"/>
    <property type="match status" value="1"/>
</dbReference>
<feature type="domain" description="PAS" evidence="2">
    <location>
        <begin position="321"/>
        <end position="384"/>
    </location>
</feature>
<reference evidence="5 6" key="1">
    <citation type="submission" date="2017-06" db="EMBL/GenBank/DDBJ databases">
        <authorList>
            <person name="Kim H.J."/>
            <person name="Triplett B.A."/>
        </authorList>
    </citation>
    <scope>NUCLEOTIDE SEQUENCE [LARGE SCALE GENOMIC DNA]</scope>
    <source>
        <strain evidence="5 6">DSM 44272</strain>
    </source>
</reference>
<feature type="domain" description="EAL" evidence="3">
    <location>
        <begin position="619"/>
        <end position="872"/>
    </location>
</feature>
<keyword evidence="1" id="KW-0472">Membrane</keyword>
<dbReference type="InterPro" id="IPR000160">
    <property type="entry name" value="GGDEF_dom"/>
</dbReference>
<dbReference type="CDD" id="cd00130">
    <property type="entry name" value="PAS"/>
    <property type="match status" value="1"/>
</dbReference>
<sequence>MDSRRWWLLAAALPVALGCALAAAHPELRLAGEYALIGAGLVAGGVLWSSAARTARPRTWRLLSAASLLPAAGALLATVVGPADPVHATVLRWVPAVPGYVIAVIAVLGLVDRRRLRSGPRVAVEVGLFLVACLVVVGLLAVGPDGRWPASGLTELLVPGTAVLATSATMAVALTLLGVVEAGRRSMAVLLLVGAVLLTLGPWLGTPALLPGVAVPVGVSRFLVVAGLFALALAVLADSQGTPVAPRDGAHEPRPGGHAGSLLPHLALLMALATCGAVVMAGGRLAPGTIAGLVVCAVLAAVHRWLTACEEQRLEARLRRSEAYFRSVVRSASDAVVVLDDDLRVTWASPALGRALGEAAPALLGRPLLESVHHDDVPALAAVLPVAGAVPAEAPAVSGLLTLRLPDAAGEWRCLEAGVTDLRGDPDVGAVVLHCRDMTERQAREQALQAIAHTDPMTGLPNRAGVREALQRAATDPGHAPTTLLMIQLVGLAAAREDAGRETVTTAMTEVGRRLRATVRGEDTVARMGGGAFAVLAHGADADADRLADRCLSVVEQPIPTPGGMIELTAVVGVVPVEHGLGVDALLDRADLAVRAADEAGPGTARRYQDALGEAAARRDLLRSDLRCARTREELFLLFQPIVSLEQQRITCIEAELRWRHETLGEIPPGDFMPLAERTGLIGDLVRWGLEQAAAAAIDLPSTAAPLRIAMKVPVGHLSGGTLVSDVESALRATGLSPERLVLQISAPAVMSDDERLGLDVSSLRLMGVHVALDGFGGGSSALAHLTRLPIDVVKLDRSLITRIDRDPQSRALCESVIGIGRALGLDVVAEGVETTAQLAALRGFGCDFAQGFVIARPMPLAGIAAMVADGDGVLLPGLAGSR</sequence>
<dbReference type="Pfam" id="PF00563">
    <property type="entry name" value="EAL"/>
    <property type="match status" value="1"/>
</dbReference>
<accession>A0A238WBU9</accession>
<dbReference type="PROSITE" id="PS50887">
    <property type="entry name" value="GGDEF"/>
    <property type="match status" value="1"/>
</dbReference>
<dbReference type="PROSITE" id="PS51257">
    <property type="entry name" value="PROKAR_LIPOPROTEIN"/>
    <property type="match status" value="1"/>
</dbReference>
<dbReference type="InterPro" id="IPR029787">
    <property type="entry name" value="Nucleotide_cyclase"/>
</dbReference>
<dbReference type="RefSeq" id="WP_141137450.1">
    <property type="nucleotide sequence ID" value="NZ_FZNO01000007.1"/>
</dbReference>
<dbReference type="Gene3D" id="3.20.20.450">
    <property type="entry name" value="EAL domain"/>
    <property type="match status" value="1"/>
</dbReference>
<evidence type="ECO:0000313" key="5">
    <source>
        <dbReference type="EMBL" id="SNR43851.1"/>
    </source>
</evidence>
<evidence type="ECO:0000259" key="4">
    <source>
        <dbReference type="PROSITE" id="PS50887"/>
    </source>
</evidence>
<proteinExistence type="predicted"/>
<dbReference type="InterPro" id="IPR052155">
    <property type="entry name" value="Biofilm_reg_signaling"/>
</dbReference>
<dbReference type="EMBL" id="FZNO01000007">
    <property type="protein sequence ID" value="SNR43851.1"/>
    <property type="molecule type" value="Genomic_DNA"/>
</dbReference>
<name>A0A238WBU9_9ACTN</name>
<dbReference type="InterPro" id="IPR035919">
    <property type="entry name" value="EAL_sf"/>
</dbReference>
<keyword evidence="1" id="KW-0812">Transmembrane</keyword>
<feature type="transmembrane region" description="Helical" evidence="1">
    <location>
        <begin position="187"/>
        <end position="205"/>
    </location>
</feature>
<dbReference type="PANTHER" id="PTHR44757">
    <property type="entry name" value="DIGUANYLATE CYCLASE DGCP"/>
    <property type="match status" value="1"/>
</dbReference>
<feature type="transmembrane region" description="Helical" evidence="1">
    <location>
        <begin position="217"/>
        <end position="237"/>
    </location>
</feature>
<dbReference type="SUPFAM" id="SSF55073">
    <property type="entry name" value="Nucleotide cyclase"/>
    <property type="match status" value="1"/>
</dbReference>
<dbReference type="Pfam" id="PF08448">
    <property type="entry name" value="PAS_4"/>
    <property type="match status" value="1"/>
</dbReference>